<dbReference type="AlphaFoldDB" id="A0A830CC93"/>
<proteinExistence type="inferred from homology"/>
<keyword evidence="4" id="KW-0732">Signal</keyword>
<keyword evidence="6" id="KW-0325">Glycoprotein</keyword>
<sequence>MAQTTPTVFPLLHTQKFLPYVDSSLPAPSRTISSSGDAAVVNLAYNDWLSKDQIVRVFLASTLMEEAMAVIIGCRSSADVWSTLATTFNQQSKARELRLKDELQFIKKVPKDFELGFNYCSNNVRVRSFNIRAKICVPADDPLDDDDESEIVEKPFRFPSLSSSTNVTYLGHHAGYVRLLNSTKGRARMFYYFFEARQNKKTAPVVVYITGGPGCSGSLSLFYANGPFHLTHDLSLVWNDYGWDKVASILFVDQPIGTGFSYSTKETDIPTTSEEAAVHFYDFLQVFFKKHPEYADNDFYITGGSYAGHYIPAFAAQGLVIGDGWINSGVQTASDPDYAKNMTLINQSQYNKLIPLVSECLDKVKHVCGNGTHYNRTACGQAYLDCNIIFDTIVNSKPGLNPYDIRKKCEKSNDDLCYDFSNVGRFLNQKSVKRALGVDERMEFASCSNAVQNAMLGDEMRNLAVYIPELLDDGIKLLLYVGEYDLICNWLGISQSVHEMQWSGHNGFNTTDYVPFLVDGAEAGSQKSYGNLTFLKVYDAGHAVPMDQPKPALEMLGRWMQGHIPL</sequence>
<dbReference type="PROSITE" id="PS00560">
    <property type="entry name" value="CARBOXYPEPT_SER_HIS"/>
    <property type="match status" value="1"/>
</dbReference>
<gene>
    <name evidence="7" type="ORF">PHJA_001982600</name>
</gene>
<dbReference type="InterPro" id="IPR029058">
    <property type="entry name" value="AB_hydrolase_fold"/>
</dbReference>
<comment type="caution">
    <text evidence="7">The sequence shown here is derived from an EMBL/GenBank/DDBJ whole genome shotgun (WGS) entry which is preliminary data.</text>
</comment>
<evidence type="ECO:0000313" key="8">
    <source>
        <dbReference type="Proteomes" id="UP000653305"/>
    </source>
</evidence>
<dbReference type="InterPro" id="IPR033124">
    <property type="entry name" value="Ser_caboxypep_his_AS"/>
</dbReference>
<dbReference type="PANTHER" id="PTHR11802">
    <property type="entry name" value="SERINE PROTEASE FAMILY S10 SERINE CARBOXYPEPTIDASE"/>
    <property type="match status" value="1"/>
</dbReference>
<dbReference type="Proteomes" id="UP000653305">
    <property type="component" value="Unassembled WGS sequence"/>
</dbReference>
<dbReference type="EMBL" id="BMAC01000525">
    <property type="protein sequence ID" value="GFP98387.1"/>
    <property type="molecule type" value="Genomic_DNA"/>
</dbReference>
<accession>A0A830CC93</accession>
<evidence type="ECO:0000256" key="4">
    <source>
        <dbReference type="ARBA" id="ARBA00022729"/>
    </source>
</evidence>
<name>A0A830CC93_9LAMI</name>
<dbReference type="InterPro" id="IPR001563">
    <property type="entry name" value="Peptidase_S10"/>
</dbReference>
<reference evidence="7" key="1">
    <citation type="submission" date="2020-07" db="EMBL/GenBank/DDBJ databases">
        <title>Ethylene signaling mediates host invasion by parasitic plants.</title>
        <authorList>
            <person name="Yoshida S."/>
        </authorList>
    </citation>
    <scope>NUCLEOTIDE SEQUENCE</scope>
    <source>
        <strain evidence="7">Okayama</strain>
    </source>
</reference>
<dbReference type="GO" id="GO:0004185">
    <property type="term" value="F:serine-type carboxypeptidase activity"/>
    <property type="evidence" value="ECO:0007669"/>
    <property type="project" value="InterPro"/>
</dbReference>
<keyword evidence="3" id="KW-0645">Protease</keyword>
<comment type="similarity">
    <text evidence="1">Belongs to the peptidase S10 family.</text>
</comment>
<dbReference type="PRINTS" id="PR00724">
    <property type="entry name" value="CRBOXYPTASEC"/>
</dbReference>
<dbReference type="PANTHER" id="PTHR11802:SF259">
    <property type="entry name" value="SERINE CARBOXYPEPTIDASE-LIKE 48"/>
    <property type="match status" value="1"/>
</dbReference>
<dbReference type="GO" id="GO:0005773">
    <property type="term" value="C:vacuole"/>
    <property type="evidence" value="ECO:0007669"/>
    <property type="project" value="TreeGrafter"/>
</dbReference>
<evidence type="ECO:0000256" key="2">
    <source>
        <dbReference type="ARBA" id="ARBA00022645"/>
    </source>
</evidence>
<organism evidence="7 8">
    <name type="scientific">Phtheirospermum japonicum</name>
    <dbReference type="NCBI Taxonomy" id="374723"/>
    <lineage>
        <taxon>Eukaryota</taxon>
        <taxon>Viridiplantae</taxon>
        <taxon>Streptophyta</taxon>
        <taxon>Embryophyta</taxon>
        <taxon>Tracheophyta</taxon>
        <taxon>Spermatophyta</taxon>
        <taxon>Magnoliopsida</taxon>
        <taxon>eudicotyledons</taxon>
        <taxon>Gunneridae</taxon>
        <taxon>Pentapetalae</taxon>
        <taxon>asterids</taxon>
        <taxon>lamiids</taxon>
        <taxon>Lamiales</taxon>
        <taxon>Orobanchaceae</taxon>
        <taxon>Orobanchaceae incertae sedis</taxon>
        <taxon>Phtheirospermum</taxon>
    </lineage>
</organism>
<dbReference type="Pfam" id="PF00450">
    <property type="entry name" value="Peptidase_S10"/>
    <property type="match status" value="1"/>
</dbReference>
<evidence type="ECO:0000256" key="3">
    <source>
        <dbReference type="ARBA" id="ARBA00022670"/>
    </source>
</evidence>
<keyword evidence="8" id="KW-1185">Reference proteome</keyword>
<dbReference type="Gene3D" id="3.40.50.1820">
    <property type="entry name" value="alpha/beta hydrolase"/>
    <property type="match status" value="1"/>
</dbReference>
<dbReference type="SUPFAM" id="SSF53474">
    <property type="entry name" value="alpha/beta-Hydrolases"/>
    <property type="match status" value="1"/>
</dbReference>
<keyword evidence="5" id="KW-0378">Hydrolase</keyword>
<evidence type="ECO:0000256" key="6">
    <source>
        <dbReference type="ARBA" id="ARBA00023180"/>
    </source>
</evidence>
<evidence type="ECO:0000256" key="5">
    <source>
        <dbReference type="ARBA" id="ARBA00022801"/>
    </source>
</evidence>
<protein>
    <submittedName>
        <fullName evidence="7">Serine carboxypeptidase-like 48</fullName>
    </submittedName>
</protein>
<dbReference type="GO" id="GO:0006508">
    <property type="term" value="P:proteolysis"/>
    <property type="evidence" value="ECO:0007669"/>
    <property type="project" value="UniProtKB-KW"/>
</dbReference>
<evidence type="ECO:0000313" key="7">
    <source>
        <dbReference type="EMBL" id="GFP98387.1"/>
    </source>
</evidence>
<keyword evidence="2 7" id="KW-0121">Carboxypeptidase</keyword>
<evidence type="ECO:0000256" key="1">
    <source>
        <dbReference type="ARBA" id="ARBA00009431"/>
    </source>
</evidence>
<dbReference type="Pfam" id="PF14223">
    <property type="entry name" value="Retrotran_gag_2"/>
    <property type="match status" value="1"/>
</dbReference>
<dbReference type="OrthoDB" id="892306at2759"/>